<reference evidence="1" key="1">
    <citation type="journal article" date="2014" name="Genome Biol. Evol.">
        <title>Pangenome evidence for extensive interdomain horizontal transfer affecting lineage core and shell genes in uncultured planktonic thaumarchaeota and euryarchaeota.</title>
        <authorList>
            <person name="Deschamps P."/>
            <person name="Zivanovic Y."/>
            <person name="Moreira D."/>
            <person name="Rodriguez-Valera F."/>
            <person name="Lopez-Garcia P."/>
        </authorList>
    </citation>
    <scope>NUCLEOTIDE SEQUENCE</scope>
</reference>
<dbReference type="InterPro" id="IPR003798">
    <property type="entry name" value="DNA_recombination_RmuC"/>
</dbReference>
<dbReference type="AlphaFoldDB" id="A0A075FVS3"/>
<name>A0A075FVS3_9EURY</name>
<organism evidence="1">
    <name type="scientific">uncultured marine group II/III euryarchaeote AD1000_39_G05</name>
    <dbReference type="NCBI Taxonomy" id="1457764"/>
    <lineage>
        <taxon>Archaea</taxon>
        <taxon>Methanobacteriati</taxon>
        <taxon>Methanobacteriota</taxon>
        <taxon>environmental samples</taxon>
    </lineage>
</organism>
<dbReference type="Pfam" id="PF02646">
    <property type="entry name" value="RmuC"/>
    <property type="match status" value="1"/>
</dbReference>
<accession>A0A075FVS3</accession>
<protein>
    <submittedName>
        <fullName evidence="1">Uncharacterized protein</fullName>
    </submittedName>
</protein>
<dbReference type="EMBL" id="KF900403">
    <property type="protein sequence ID" value="AIE93757.1"/>
    <property type="molecule type" value="Genomic_DNA"/>
</dbReference>
<sequence>MSATKLSSALSDNSMRGNWGEVQLRRVIEHSNMLRHVDYVEQKQSKLRMVRSSALTQS</sequence>
<evidence type="ECO:0000313" key="1">
    <source>
        <dbReference type="EMBL" id="AIE93757.1"/>
    </source>
</evidence>
<proteinExistence type="predicted"/>